<dbReference type="EC" id="2.-.-.-" evidence="3"/>
<dbReference type="AlphaFoldDB" id="J9GIH0"/>
<feature type="transmembrane region" description="Helical" evidence="1">
    <location>
        <begin position="317"/>
        <end position="334"/>
    </location>
</feature>
<organism evidence="3">
    <name type="scientific">gut metagenome</name>
    <dbReference type="NCBI Taxonomy" id="749906"/>
    <lineage>
        <taxon>unclassified sequences</taxon>
        <taxon>metagenomes</taxon>
        <taxon>organismal metagenomes</taxon>
    </lineage>
</organism>
<dbReference type="InterPro" id="IPR002656">
    <property type="entry name" value="Acyl_transf_3_dom"/>
</dbReference>
<sequence>MKNLSSAAFSDTKAHYDLLDGLRGVAALLVIWYHVFEGFAFAGGGAIETLNHGYLAVDFFFMLSGFVISYAYDDRWNKNLKLGSFFQRRLIRLHPMVMLGAVLGAITFCLQGSVQWDGTPTAFSWILVAIVCTMLFIPAIPGGGYEVRGNGEMFPLNGPAWSLFFEYIGNLVYALFIRRLSNKGLAVLTFLLGLGWLGFALTDPSGYGSFGVGWTLDGVNFGGGLIRMLFPFTLGMLISRNFQPKPLRGAFWICSLLLVALFAIPYVDGKDPICFNGLYETFCLMIAFPLIVWMGASGSTTDTHSTRICKFLGDISYPVYIIHYPFMYLFYAWLIEHKLYTLGETWMVATGIFVGCIAFAYLALKLYDEPLRRYLAQRFLHHS</sequence>
<feature type="transmembrane region" description="Helical" evidence="1">
    <location>
        <begin position="221"/>
        <end position="238"/>
    </location>
</feature>
<feature type="transmembrane region" description="Helical" evidence="1">
    <location>
        <begin position="184"/>
        <end position="201"/>
    </location>
</feature>
<keyword evidence="1" id="KW-0472">Membrane</keyword>
<name>J9GIH0_9ZZZZ</name>
<dbReference type="GO" id="GO:0016747">
    <property type="term" value="F:acyltransferase activity, transferring groups other than amino-acyl groups"/>
    <property type="evidence" value="ECO:0007669"/>
    <property type="project" value="InterPro"/>
</dbReference>
<evidence type="ECO:0000256" key="1">
    <source>
        <dbReference type="SAM" id="Phobius"/>
    </source>
</evidence>
<dbReference type="PANTHER" id="PTHR23028">
    <property type="entry name" value="ACETYLTRANSFERASE"/>
    <property type="match status" value="1"/>
</dbReference>
<reference evidence="3" key="1">
    <citation type="journal article" date="2012" name="PLoS ONE">
        <title>Gene sets for utilization of primary and secondary nutrition supplies in the distal gut of endangered iberian lynx.</title>
        <authorList>
            <person name="Alcaide M."/>
            <person name="Messina E."/>
            <person name="Richter M."/>
            <person name="Bargiela R."/>
            <person name="Peplies J."/>
            <person name="Huws S.A."/>
            <person name="Newbold C.J."/>
            <person name="Golyshin P.N."/>
            <person name="Simon M.A."/>
            <person name="Lopez G."/>
            <person name="Yakimov M.M."/>
            <person name="Ferrer M."/>
        </authorList>
    </citation>
    <scope>NUCLEOTIDE SEQUENCE</scope>
</reference>
<feature type="transmembrane region" description="Helical" evidence="1">
    <location>
        <begin position="92"/>
        <end position="110"/>
    </location>
</feature>
<dbReference type="PANTHER" id="PTHR23028:SF134">
    <property type="entry name" value="PUTATIVE (AFU_ORTHOLOGUE AFUA_4G08520)-RELATED"/>
    <property type="match status" value="1"/>
</dbReference>
<feature type="transmembrane region" description="Helical" evidence="1">
    <location>
        <begin position="160"/>
        <end position="177"/>
    </location>
</feature>
<feature type="transmembrane region" description="Helical" evidence="1">
    <location>
        <begin position="279"/>
        <end position="296"/>
    </location>
</feature>
<dbReference type="InterPro" id="IPR050879">
    <property type="entry name" value="Acyltransferase_3"/>
</dbReference>
<proteinExistence type="predicted"/>
<evidence type="ECO:0000313" key="3">
    <source>
        <dbReference type="EMBL" id="EJW99314.1"/>
    </source>
</evidence>
<keyword evidence="3" id="KW-0808">Transferase</keyword>
<accession>J9GIH0</accession>
<comment type="caution">
    <text evidence="3">The sequence shown here is derived from an EMBL/GenBank/DDBJ whole genome shotgun (WGS) entry which is preliminary data.</text>
</comment>
<feature type="transmembrane region" description="Helical" evidence="1">
    <location>
        <begin position="250"/>
        <end position="267"/>
    </location>
</feature>
<keyword evidence="3" id="KW-0012">Acyltransferase</keyword>
<feature type="domain" description="Acyltransferase 3" evidence="2">
    <location>
        <begin position="19"/>
        <end position="363"/>
    </location>
</feature>
<feature type="transmembrane region" description="Helical" evidence="1">
    <location>
        <begin position="122"/>
        <end position="140"/>
    </location>
</feature>
<keyword evidence="1" id="KW-1133">Transmembrane helix</keyword>
<feature type="transmembrane region" description="Helical" evidence="1">
    <location>
        <begin position="54"/>
        <end position="72"/>
    </location>
</feature>
<evidence type="ECO:0000259" key="2">
    <source>
        <dbReference type="Pfam" id="PF01757"/>
    </source>
</evidence>
<protein>
    <submittedName>
        <fullName evidence="3">Acyltransferase 3</fullName>
        <ecNumber evidence="3">2.-.-.-</ecNumber>
    </submittedName>
</protein>
<gene>
    <name evidence="3" type="ORF">EVA_12574</name>
</gene>
<feature type="transmembrane region" description="Helical" evidence="1">
    <location>
        <begin position="25"/>
        <end position="47"/>
    </location>
</feature>
<feature type="transmembrane region" description="Helical" evidence="1">
    <location>
        <begin position="346"/>
        <end position="364"/>
    </location>
</feature>
<dbReference type="EMBL" id="AMCI01003864">
    <property type="protein sequence ID" value="EJW99314.1"/>
    <property type="molecule type" value="Genomic_DNA"/>
</dbReference>
<dbReference type="Pfam" id="PF01757">
    <property type="entry name" value="Acyl_transf_3"/>
    <property type="match status" value="1"/>
</dbReference>
<keyword evidence="1" id="KW-0812">Transmembrane</keyword>